<dbReference type="GO" id="GO:0015934">
    <property type="term" value="C:large ribosomal subunit"/>
    <property type="evidence" value="ECO:0007669"/>
    <property type="project" value="InterPro"/>
</dbReference>
<evidence type="ECO:0000256" key="1">
    <source>
        <dbReference type="ARBA" id="ARBA00007594"/>
    </source>
</evidence>
<evidence type="ECO:0000259" key="6">
    <source>
        <dbReference type="Pfam" id="PF00327"/>
    </source>
</evidence>
<dbReference type="Proteomes" id="UP000605253">
    <property type="component" value="Unassembled WGS sequence"/>
</dbReference>
<feature type="domain" description="Large ribosomal subunit protein uL30-like ferredoxin-like fold" evidence="6">
    <location>
        <begin position="10"/>
        <end position="59"/>
    </location>
</feature>
<proteinExistence type="inferred from homology"/>
<dbReference type="RefSeq" id="WP_425562584.1">
    <property type="nucleotide sequence ID" value="NZ_BAABJF010000003.1"/>
</dbReference>
<dbReference type="InterPro" id="IPR005996">
    <property type="entry name" value="Ribosomal_uL30_bac-type"/>
</dbReference>
<dbReference type="Pfam" id="PF00327">
    <property type="entry name" value="Ribosomal_L30"/>
    <property type="match status" value="1"/>
</dbReference>
<protein>
    <recommendedName>
        <fullName evidence="5">Large ribosomal subunit protein uL30</fullName>
    </recommendedName>
</protein>
<comment type="subunit">
    <text evidence="2 5">Part of the 50S ribosomal subunit.</text>
</comment>
<comment type="caution">
    <text evidence="7">The sequence shown here is derived from an EMBL/GenBank/DDBJ whole genome shotgun (WGS) entry which is preliminary data.</text>
</comment>
<keyword evidence="4 5" id="KW-0687">Ribonucleoprotein</keyword>
<keyword evidence="8" id="KW-1185">Reference proteome</keyword>
<dbReference type="PIRSF" id="PIRSF002211">
    <property type="entry name" value="Ribosomal_L30_bac-type"/>
    <property type="match status" value="1"/>
</dbReference>
<evidence type="ECO:0000256" key="3">
    <source>
        <dbReference type="ARBA" id="ARBA00022980"/>
    </source>
</evidence>
<name>A0A917CT73_9GAMM</name>
<reference evidence="7" key="1">
    <citation type="journal article" date="2014" name="Int. J. Syst. Evol. Microbiol.">
        <title>Complete genome sequence of Corynebacterium casei LMG S-19264T (=DSM 44701T), isolated from a smear-ripened cheese.</title>
        <authorList>
            <consortium name="US DOE Joint Genome Institute (JGI-PGF)"/>
            <person name="Walter F."/>
            <person name="Albersmeier A."/>
            <person name="Kalinowski J."/>
            <person name="Ruckert C."/>
        </authorList>
    </citation>
    <scope>NUCLEOTIDE SEQUENCE</scope>
    <source>
        <strain evidence="7">CGMCC 1.12181</strain>
    </source>
</reference>
<dbReference type="NCBIfam" id="TIGR01308">
    <property type="entry name" value="rpmD_bact"/>
    <property type="match status" value="1"/>
</dbReference>
<evidence type="ECO:0000256" key="2">
    <source>
        <dbReference type="ARBA" id="ARBA00011838"/>
    </source>
</evidence>
<evidence type="ECO:0000313" key="8">
    <source>
        <dbReference type="Proteomes" id="UP000605253"/>
    </source>
</evidence>
<sequence length="66" mass="7234">MAKTKKVGQLKVTQIKSTNKSLANHKACVRGLGIRKIHQSRIVDATPENLGMIRTASHLLAVEDVK</sequence>
<keyword evidence="3 5" id="KW-0689">Ribosomal protein</keyword>
<reference evidence="7" key="2">
    <citation type="submission" date="2020-09" db="EMBL/GenBank/DDBJ databases">
        <authorList>
            <person name="Sun Q."/>
            <person name="Zhou Y."/>
        </authorList>
    </citation>
    <scope>NUCLEOTIDE SEQUENCE</scope>
    <source>
        <strain evidence="7">CGMCC 1.12181</strain>
    </source>
</reference>
<dbReference type="HAMAP" id="MF_01371_B">
    <property type="entry name" value="Ribosomal_uL30_B"/>
    <property type="match status" value="1"/>
</dbReference>
<organism evidence="7 8">
    <name type="scientific">Marinicella pacifica</name>
    <dbReference type="NCBI Taxonomy" id="1171543"/>
    <lineage>
        <taxon>Bacteria</taxon>
        <taxon>Pseudomonadati</taxon>
        <taxon>Pseudomonadota</taxon>
        <taxon>Gammaproteobacteria</taxon>
        <taxon>Lysobacterales</taxon>
        <taxon>Marinicellaceae</taxon>
        <taxon>Marinicella</taxon>
    </lineage>
</organism>
<dbReference type="SUPFAM" id="SSF55129">
    <property type="entry name" value="Ribosomal protein L30p/L7e"/>
    <property type="match status" value="1"/>
</dbReference>
<dbReference type="InterPro" id="IPR036919">
    <property type="entry name" value="Ribo_uL30_ferredoxin-like_sf"/>
</dbReference>
<evidence type="ECO:0000256" key="5">
    <source>
        <dbReference type="HAMAP-Rule" id="MF_01371"/>
    </source>
</evidence>
<evidence type="ECO:0000256" key="4">
    <source>
        <dbReference type="ARBA" id="ARBA00023274"/>
    </source>
</evidence>
<accession>A0A917CT73</accession>
<dbReference type="Gene3D" id="3.30.1390.20">
    <property type="entry name" value="Ribosomal protein L30, ferredoxin-like fold domain"/>
    <property type="match status" value="1"/>
</dbReference>
<dbReference type="InterPro" id="IPR016082">
    <property type="entry name" value="Ribosomal_uL30_ferredoxin-like"/>
</dbReference>
<dbReference type="CDD" id="cd01658">
    <property type="entry name" value="Ribosomal_L30"/>
    <property type="match status" value="1"/>
</dbReference>
<dbReference type="AlphaFoldDB" id="A0A917CT73"/>
<gene>
    <name evidence="5 7" type="primary">rpmD</name>
    <name evidence="7" type="ORF">GCM10011365_18060</name>
</gene>
<comment type="similarity">
    <text evidence="1 5">Belongs to the universal ribosomal protein uL30 family.</text>
</comment>
<evidence type="ECO:0000313" key="7">
    <source>
        <dbReference type="EMBL" id="GGF97048.1"/>
    </source>
</evidence>
<dbReference type="GO" id="GO:0003735">
    <property type="term" value="F:structural constituent of ribosome"/>
    <property type="evidence" value="ECO:0007669"/>
    <property type="project" value="InterPro"/>
</dbReference>
<dbReference type="EMBL" id="BMEO01000007">
    <property type="protein sequence ID" value="GGF97048.1"/>
    <property type="molecule type" value="Genomic_DNA"/>
</dbReference>
<dbReference type="GO" id="GO:0006412">
    <property type="term" value="P:translation"/>
    <property type="evidence" value="ECO:0007669"/>
    <property type="project" value="UniProtKB-UniRule"/>
</dbReference>